<dbReference type="Proteomes" id="UP000018001">
    <property type="component" value="Unassembled WGS sequence"/>
</dbReference>
<dbReference type="InterPro" id="IPR001585">
    <property type="entry name" value="TAL/FSA"/>
</dbReference>
<dbReference type="EMBL" id="BAUL01000003">
    <property type="protein sequence ID" value="GAD91713.1"/>
    <property type="molecule type" value="Genomic_DNA"/>
</dbReference>
<organism evidence="5 6">
    <name type="scientific">Byssochlamys spectabilis (strain No. 5 / NBRC 109023)</name>
    <name type="common">Paecilomyces variotii</name>
    <dbReference type="NCBI Taxonomy" id="1356009"/>
    <lineage>
        <taxon>Eukaryota</taxon>
        <taxon>Fungi</taxon>
        <taxon>Dikarya</taxon>
        <taxon>Ascomycota</taxon>
        <taxon>Pezizomycotina</taxon>
        <taxon>Eurotiomycetes</taxon>
        <taxon>Eurotiomycetidae</taxon>
        <taxon>Eurotiales</taxon>
        <taxon>Thermoascaceae</taxon>
        <taxon>Paecilomyces</taxon>
    </lineage>
</organism>
<feature type="domain" description="Xylanolytic transcriptional activator regulatory" evidence="4">
    <location>
        <begin position="493"/>
        <end position="653"/>
    </location>
</feature>
<dbReference type="HOGENOM" id="CLU_321043_0_0_1"/>
<comment type="caution">
    <text evidence="5">The sequence shown here is derived from an EMBL/GenBank/DDBJ whole genome shotgun (WGS) entry which is preliminary data.</text>
</comment>
<dbReference type="GO" id="GO:0003677">
    <property type="term" value="F:DNA binding"/>
    <property type="evidence" value="ECO:0007669"/>
    <property type="project" value="InterPro"/>
</dbReference>
<keyword evidence="1" id="KW-0539">Nucleus</keyword>
<reference evidence="6" key="1">
    <citation type="journal article" date="2014" name="Genome Announc.">
        <title>Draft genome sequence of the formaldehyde-resistant fungus Byssochlamys spectabilis No. 5 (anamorph Paecilomyces variotii No. 5) (NBRC109023).</title>
        <authorList>
            <person name="Oka T."/>
            <person name="Ekino K."/>
            <person name="Fukuda K."/>
            <person name="Nomura Y."/>
        </authorList>
    </citation>
    <scope>NUCLEOTIDE SEQUENCE [LARGE SCALE GENOMIC DNA]</scope>
    <source>
        <strain evidence="6">No. 5 / NBRC 109023</strain>
    </source>
</reference>
<dbReference type="Pfam" id="PF00923">
    <property type="entry name" value="TAL_FSA"/>
    <property type="match status" value="1"/>
</dbReference>
<dbReference type="GO" id="GO:0008270">
    <property type="term" value="F:zinc ion binding"/>
    <property type="evidence" value="ECO:0007669"/>
    <property type="project" value="InterPro"/>
</dbReference>
<dbReference type="InterPro" id="IPR013785">
    <property type="entry name" value="Aldolase_TIM"/>
</dbReference>
<dbReference type="SUPFAM" id="SSF51569">
    <property type="entry name" value="Aldolase"/>
    <property type="match status" value="1"/>
</dbReference>
<evidence type="ECO:0000256" key="2">
    <source>
        <dbReference type="ARBA" id="ARBA00023270"/>
    </source>
</evidence>
<gene>
    <name evidence="5" type="ORF">PVAR5_0287</name>
</gene>
<dbReference type="Gene3D" id="3.20.20.70">
    <property type="entry name" value="Aldolase class I"/>
    <property type="match status" value="1"/>
</dbReference>
<dbReference type="Pfam" id="PF04082">
    <property type="entry name" value="Fungal_trans"/>
    <property type="match status" value="1"/>
</dbReference>
<feature type="compositionally biased region" description="Polar residues" evidence="3">
    <location>
        <begin position="389"/>
        <end position="414"/>
    </location>
</feature>
<evidence type="ECO:0000259" key="4">
    <source>
        <dbReference type="Pfam" id="PF04082"/>
    </source>
</evidence>
<accession>V5FIZ4</accession>
<dbReference type="CDD" id="cd12148">
    <property type="entry name" value="fungal_TF_MHR"/>
    <property type="match status" value="1"/>
</dbReference>
<dbReference type="InterPro" id="IPR053181">
    <property type="entry name" value="EcdB-like_regulator"/>
</dbReference>
<dbReference type="InParanoid" id="V5FIZ4"/>
<dbReference type="GO" id="GO:0005975">
    <property type="term" value="P:carbohydrate metabolic process"/>
    <property type="evidence" value="ECO:0007669"/>
    <property type="project" value="InterPro"/>
</dbReference>
<proteinExistence type="predicted"/>
<dbReference type="OrthoDB" id="4685598at2759"/>
<dbReference type="eggNOG" id="KOG2772">
    <property type="taxonomic scope" value="Eukaryota"/>
</dbReference>
<keyword evidence="2" id="KW-0704">Schiff base</keyword>
<feature type="region of interest" description="Disordered" evidence="3">
    <location>
        <begin position="389"/>
        <end position="427"/>
    </location>
</feature>
<protein>
    <recommendedName>
        <fullName evidence="4">Xylanolytic transcriptional activator regulatory domain-containing protein</fullName>
    </recommendedName>
</protein>
<evidence type="ECO:0000256" key="1">
    <source>
        <dbReference type="ARBA" id="ARBA00023242"/>
    </source>
</evidence>
<dbReference type="AlphaFoldDB" id="V5FIZ4"/>
<evidence type="ECO:0000313" key="6">
    <source>
        <dbReference type="Proteomes" id="UP000018001"/>
    </source>
</evidence>
<dbReference type="InterPro" id="IPR007219">
    <property type="entry name" value="XnlR_reg_dom"/>
</dbReference>
<name>V5FIZ4_BYSSN</name>
<sequence length="903" mass="100853">MTVPTLLDRLEKLCNVDIDDASIEVIKSLPFKLHNQTSNQYIITEELLNPSNRDILTELVAKYGHQGWETVYDRAGVQICARNLPFITGCVLLQVSPRFINDCTAIIRHCERLAEYFQEHNVPLDRFAIKIPFSGPAAAAAAKLNTRGIRTLATAVFSVEQAIAASQSNCLFISPYFNEIAAHLDPSLRPEVTDVALEHPMSTTVLQILQTFAKNYKRTRKEQPIMVIASHFNTAEILAMAELGCQHVTVMEPNLRALQETPDTLPPVEKPKPAHPYATFVIPERLRALLSKNTLGETTSDDQYALLQTDYLANRGEELDKFMQRNTVVRRKFDDAMPSQRIEVLENLLHQHAASIEELKRQLSIFSSPGLLGIAGHLSVPLSQCPSQSLNSSASLETTSNAVRSDSQSRSPIRQNDDASAPITIPIGHQTSTGDLLMLPQISRLTGCYPDGFFSKVEEQRQRSPLKYSISPFENESSQLDFHVDKATCDSYLESFFDVVHPFHPFLDTEELLDRYEDTMAREFHFNSQSALILAVLGLGATASDPVDLDNADKPYSGDGFIRQALGFLLPAWSTSFQGDVVITQALILCAIYFTYTTDPMMAWRLVHMASTSIQQKVLYCFPETFSQDPQVQSLIRLGWVCYIIECDVLAEFHLPRSGIELLADKMPLPDYNGPPCPRNLYVLADITARSLLNRMHNALFAIDSQLVCTPGPLEASSNQCFPTLGPEAPLFRICQELDRQLETWYESLPTAIRPDLHGRYKGSNQACLLRLRYWSAKQQIHRAFVLYVTSAGTRDSCDFPPSILDKCGVCLDACHAFLLTAGHILSCRTPYTYSVAQCCLGSALILSAATQNPILNGSYPKRIYPILKRTADDIRPWAQGDSSLKNVYEMASLLAAKLRFES</sequence>
<evidence type="ECO:0000256" key="3">
    <source>
        <dbReference type="SAM" id="MobiDB-lite"/>
    </source>
</evidence>
<dbReference type="PANTHER" id="PTHR47785">
    <property type="entry name" value="ZN(II)2CYS6 TRANSCRIPTION FACTOR (EUROFUNG)-RELATED-RELATED"/>
    <property type="match status" value="1"/>
</dbReference>
<keyword evidence="6" id="KW-1185">Reference proteome</keyword>
<evidence type="ECO:0000313" key="5">
    <source>
        <dbReference type="EMBL" id="GAD91713.1"/>
    </source>
</evidence>
<dbReference type="GO" id="GO:0006351">
    <property type="term" value="P:DNA-templated transcription"/>
    <property type="evidence" value="ECO:0007669"/>
    <property type="project" value="InterPro"/>
</dbReference>